<reference evidence="2 4" key="2">
    <citation type="submission" date="2020-10" db="EMBL/GenBank/DDBJ databases">
        <title>Genome sequencing of Bifidobacterium eulemuris_DSMZ_100216.</title>
        <authorList>
            <person name="Kim J."/>
        </authorList>
    </citation>
    <scope>NUCLEOTIDE SEQUENCE [LARGE SCALE GENOMIC DNA]</scope>
    <source>
        <strain evidence="2 4">DSM 100216</strain>
    </source>
</reference>
<organism evidence="1 3">
    <name type="scientific">Bifidobacterium eulemuris</name>
    <dbReference type="NCBI Taxonomy" id="1765219"/>
    <lineage>
        <taxon>Bacteria</taxon>
        <taxon>Bacillati</taxon>
        <taxon>Actinomycetota</taxon>
        <taxon>Actinomycetes</taxon>
        <taxon>Bifidobacteriales</taxon>
        <taxon>Bifidobacteriaceae</taxon>
        <taxon>Bifidobacterium</taxon>
    </lineage>
</organism>
<dbReference type="Proteomes" id="UP000216057">
    <property type="component" value="Unassembled WGS sequence"/>
</dbReference>
<protein>
    <submittedName>
        <fullName evidence="1">Uncharacterized protein</fullName>
    </submittedName>
</protein>
<dbReference type="RefSeq" id="WP_094636844.1">
    <property type="nucleotide sequence ID" value="NZ_CP062938.1"/>
</dbReference>
<sequence>MANIVVTDVSIVNALERAGFATTESNVRRIRKALPSTTAALLDSLVASVDLPCKAVAEALF</sequence>
<dbReference type="KEGG" id="beu:BE0216_03850"/>
<accession>A0A261GAQ0</accession>
<proteinExistence type="predicted"/>
<evidence type="ECO:0000313" key="2">
    <source>
        <dbReference type="EMBL" id="QOL31689.1"/>
    </source>
</evidence>
<dbReference type="AlphaFoldDB" id="A0A261GAQ0"/>
<reference evidence="1 3" key="1">
    <citation type="journal article" date="2017" name="BMC Genomics">
        <title>Comparative genomic and phylogenomic analyses of the Bifidobacteriaceae family.</title>
        <authorList>
            <person name="Lugli G.A."/>
            <person name="Milani C."/>
            <person name="Turroni F."/>
            <person name="Duranti S."/>
            <person name="Mancabelli L."/>
            <person name="Mangifesta M."/>
            <person name="Ferrario C."/>
            <person name="Modesto M."/>
            <person name="Mattarelli P."/>
            <person name="Jiri K."/>
            <person name="van Sinderen D."/>
            <person name="Ventura M."/>
        </authorList>
    </citation>
    <scope>NUCLEOTIDE SEQUENCE [LARGE SCALE GENOMIC DNA]</scope>
    <source>
        <strain evidence="1 3">DSM 100216</strain>
    </source>
</reference>
<keyword evidence="4" id="KW-1185">Reference proteome</keyword>
<gene>
    <name evidence="2" type="ORF">BE0216_03850</name>
    <name evidence="1" type="ORF">BEUL_1268</name>
</gene>
<dbReference type="EMBL" id="CP062938">
    <property type="protein sequence ID" value="QOL31689.1"/>
    <property type="molecule type" value="Genomic_DNA"/>
</dbReference>
<evidence type="ECO:0000313" key="3">
    <source>
        <dbReference type="Proteomes" id="UP000216057"/>
    </source>
</evidence>
<evidence type="ECO:0000313" key="4">
    <source>
        <dbReference type="Proteomes" id="UP000593943"/>
    </source>
</evidence>
<dbReference type="EMBL" id="MWWZ01000006">
    <property type="protein sequence ID" value="OZG68255.1"/>
    <property type="molecule type" value="Genomic_DNA"/>
</dbReference>
<name>A0A261GAQ0_9BIFI</name>
<dbReference type="Proteomes" id="UP000593943">
    <property type="component" value="Chromosome"/>
</dbReference>
<evidence type="ECO:0000313" key="1">
    <source>
        <dbReference type="EMBL" id="OZG68255.1"/>
    </source>
</evidence>